<reference evidence="1 2" key="1">
    <citation type="journal article" date="2015" name="Nature">
        <title>rRNA introns, odd ribosomes, and small enigmatic genomes across a large radiation of phyla.</title>
        <authorList>
            <person name="Brown C.T."/>
            <person name="Hug L.A."/>
            <person name="Thomas B.C."/>
            <person name="Sharon I."/>
            <person name="Castelle C.J."/>
            <person name="Singh A."/>
            <person name="Wilkins M.J."/>
            <person name="Williams K.H."/>
            <person name="Banfield J.F."/>
        </authorList>
    </citation>
    <scope>NUCLEOTIDE SEQUENCE [LARGE SCALE GENOMIC DNA]</scope>
</reference>
<proteinExistence type="predicted"/>
<name>A0A0G1YDX8_9BACT</name>
<evidence type="ECO:0000313" key="2">
    <source>
        <dbReference type="Proteomes" id="UP000034588"/>
    </source>
</evidence>
<dbReference type="AlphaFoldDB" id="A0A0G1YDX8"/>
<dbReference type="EMBL" id="LCQD01000004">
    <property type="protein sequence ID" value="KKW13142.1"/>
    <property type="molecule type" value="Genomic_DNA"/>
</dbReference>
<organism evidence="1 2">
    <name type="scientific">Candidatus Gottesmanbacteria bacterium GW2011_GWB1_49_7</name>
    <dbReference type="NCBI Taxonomy" id="1618448"/>
    <lineage>
        <taxon>Bacteria</taxon>
        <taxon>Candidatus Gottesmaniibacteriota</taxon>
    </lineage>
</organism>
<dbReference type="Proteomes" id="UP000034588">
    <property type="component" value="Unassembled WGS sequence"/>
</dbReference>
<comment type="caution">
    <text evidence="1">The sequence shown here is derived from an EMBL/GenBank/DDBJ whole genome shotgun (WGS) entry which is preliminary data.</text>
</comment>
<accession>A0A0G1YDX8</accession>
<gene>
    <name evidence="1" type="ORF">UY48_C0004G0017</name>
</gene>
<protein>
    <submittedName>
        <fullName evidence="1">Uncharacterized protein</fullName>
    </submittedName>
</protein>
<sequence>MSLDPEIRLMAQVIEEAFDADREELDLRQRLKIMIEASRTAIQGKKDRAGQFTVERLGSFLYKLTMALRMHIKDPKVIKEISTSVALLLKEYELPVLISTVSNEKT</sequence>
<evidence type="ECO:0000313" key="1">
    <source>
        <dbReference type="EMBL" id="KKW13142.1"/>
    </source>
</evidence>